<keyword evidence="3" id="KW-1185">Reference proteome</keyword>
<dbReference type="CTD" id="20250782"/>
<dbReference type="GeneID" id="20250782"/>
<name>V4A9V2_LOTGI</name>
<dbReference type="AlphaFoldDB" id="V4A9V2"/>
<feature type="compositionally biased region" description="Polar residues" evidence="1">
    <location>
        <begin position="835"/>
        <end position="851"/>
    </location>
</feature>
<dbReference type="OMA" id="SQWQGGI"/>
<dbReference type="OrthoDB" id="6118660at2759"/>
<organism evidence="2 3">
    <name type="scientific">Lottia gigantea</name>
    <name type="common">Giant owl limpet</name>
    <dbReference type="NCBI Taxonomy" id="225164"/>
    <lineage>
        <taxon>Eukaryota</taxon>
        <taxon>Metazoa</taxon>
        <taxon>Spiralia</taxon>
        <taxon>Lophotrochozoa</taxon>
        <taxon>Mollusca</taxon>
        <taxon>Gastropoda</taxon>
        <taxon>Patellogastropoda</taxon>
        <taxon>Lottioidea</taxon>
        <taxon>Lottiidae</taxon>
        <taxon>Lottia</taxon>
    </lineage>
</organism>
<feature type="region of interest" description="Disordered" evidence="1">
    <location>
        <begin position="831"/>
        <end position="892"/>
    </location>
</feature>
<dbReference type="KEGG" id="lgi:LOTGIDRAFT_238526"/>
<sequence>MFNGKSQVNLWRFAGVEFGPELVLKFRYRMWTPATDWTPGSGGTWTWDASSNSWINSTSSAGSWMSGMDGVWIGTNDQTGQQWLGVGNPGGHWVGTVDSGMTGNGMGYDFWNSLSTGTGVWPGMWQVGNGMNGVGLGSMWTGAFGGNGISGTSSFSGSGNWVGGSSSSTGSWSGTFGNGNGGTWSGVARTGSGTWSGTTTNNQLVTGTWADMSGAGTYGIWNVTSGPWLGTSGVWSTNGNGGGTWIVTQVADMTNSGGSWSNTGRYDSSWNMNTQGTGNTGEVWTGTLDLGSLDTGTSWSRGSETETRGTSTWNNVQGSGTNIQGGTSSTSTSTGNTGLWTDGTGETINTNVDKSGINIQGATTGGNTDSVDTSKNQISDNIDITKVGIDAGAKGINTGPTGGTNQINRMYSLDTVNFLGGKWDNGNWVSDSSDTGPQTSVDTSWTFEKEISGGQTGPTKPVVNQPRRNRWQIVGSGKPNIPVIDTPKTGGSIDSIFNVDGQWVVQPNKNQGQPAVRVEGGRWVKEPTNPSSTTTDSQGRSFITGSGMWKIVGPDGRIIRSGVGNSIPANVINELMGNTRSVGWTKQLEWTIIGPNGQLLRSGTGQIPQNLRNTGTVLAGGFFDVNLGDVSQWVIISGDGQITKHGIGSTPNVQIPQGSLLMKIIWSSGNQQWTIAKPDGTVIKSGTGNFPQTLDLSNLLNQVKPTGRFGMGQTGATVVTGSGGGGRWIIGGNQAMARQPSVMKIGGGQVKIGSGQPSVVKIGSGQPSIMKIGGGQVKIGSGQPSVVKIGSGPLPMNVGGSSQWTVSGSGTSGPSSIDINKIIGAIGGKIPGSSVGSSGPRQGSSGTATFVSNSGTSGQQGGSGSSNIRGVSSVAGSGRVDSTPLGSRGVTDLERGSFDVTVDKTNIGPLDYNLRAIKMRSKRSLSRPQAIISNCNGVNGEGPSIMVSGGPDYVTFSIKTSNTVRPAQLTIPARPGYNDVSMIYDGQNLKAKVNDIARSIPLTGKIEMRQAGLLFGACNGYANFRGEVDDFEMYECIPPFWG</sequence>
<dbReference type="Proteomes" id="UP000030746">
    <property type="component" value="Unassembled WGS sequence"/>
</dbReference>
<feature type="region of interest" description="Disordered" evidence="1">
    <location>
        <begin position="180"/>
        <end position="200"/>
    </location>
</feature>
<accession>V4A9V2</accession>
<evidence type="ECO:0000313" key="3">
    <source>
        <dbReference type="Proteomes" id="UP000030746"/>
    </source>
</evidence>
<gene>
    <name evidence="2" type="ORF">LOTGIDRAFT_238526</name>
</gene>
<feature type="region of interest" description="Disordered" evidence="1">
    <location>
        <begin position="296"/>
        <end position="343"/>
    </location>
</feature>
<dbReference type="EMBL" id="KB200682">
    <property type="protein sequence ID" value="ESP00774.1"/>
    <property type="molecule type" value="Genomic_DNA"/>
</dbReference>
<evidence type="ECO:0000313" key="2">
    <source>
        <dbReference type="EMBL" id="ESP00774.1"/>
    </source>
</evidence>
<feature type="compositionally biased region" description="Low complexity" evidence="1">
    <location>
        <begin position="317"/>
        <end position="338"/>
    </location>
</feature>
<dbReference type="RefSeq" id="XP_009048563.1">
    <property type="nucleotide sequence ID" value="XM_009050315.1"/>
</dbReference>
<proteinExistence type="predicted"/>
<evidence type="ECO:0000256" key="1">
    <source>
        <dbReference type="SAM" id="MobiDB-lite"/>
    </source>
</evidence>
<dbReference type="HOGENOM" id="CLU_292448_0_0_1"/>
<protein>
    <submittedName>
        <fullName evidence="2">Uncharacterized protein</fullName>
    </submittedName>
</protein>
<feature type="compositionally biased region" description="Low complexity" evidence="1">
    <location>
        <begin position="185"/>
        <end position="200"/>
    </location>
</feature>
<feature type="compositionally biased region" description="Polar residues" evidence="1">
    <location>
        <begin position="296"/>
        <end position="316"/>
    </location>
</feature>
<reference evidence="2 3" key="1">
    <citation type="journal article" date="2013" name="Nature">
        <title>Insights into bilaterian evolution from three spiralian genomes.</title>
        <authorList>
            <person name="Simakov O."/>
            <person name="Marletaz F."/>
            <person name="Cho S.J."/>
            <person name="Edsinger-Gonzales E."/>
            <person name="Havlak P."/>
            <person name="Hellsten U."/>
            <person name="Kuo D.H."/>
            <person name="Larsson T."/>
            <person name="Lv J."/>
            <person name="Arendt D."/>
            <person name="Savage R."/>
            <person name="Osoegawa K."/>
            <person name="de Jong P."/>
            <person name="Grimwood J."/>
            <person name="Chapman J.A."/>
            <person name="Shapiro H."/>
            <person name="Aerts A."/>
            <person name="Otillar R.P."/>
            <person name="Terry A.Y."/>
            <person name="Boore J.L."/>
            <person name="Grigoriev I.V."/>
            <person name="Lindberg D.R."/>
            <person name="Seaver E.C."/>
            <person name="Weisblat D.A."/>
            <person name="Putnam N.H."/>
            <person name="Rokhsar D.S."/>
        </authorList>
    </citation>
    <scope>NUCLEOTIDE SEQUENCE [LARGE SCALE GENOMIC DNA]</scope>
</reference>